<protein>
    <submittedName>
        <fullName evidence="1">Uncharacterized protein</fullName>
    </submittedName>
</protein>
<dbReference type="Proteomes" id="UP000265520">
    <property type="component" value="Unassembled WGS sequence"/>
</dbReference>
<evidence type="ECO:0000313" key="1">
    <source>
        <dbReference type="EMBL" id="MCI11878.1"/>
    </source>
</evidence>
<reference evidence="1 2" key="1">
    <citation type="journal article" date="2018" name="Front. Plant Sci.">
        <title>Red Clover (Trifolium pratense) and Zigzag Clover (T. medium) - A Picture of Genomic Similarities and Differences.</title>
        <authorList>
            <person name="Dluhosova J."/>
            <person name="Istvanek J."/>
            <person name="Nedelnik J."/>
            <person name="Repkova J."/>
        </authorList>
    </citation>
    <scope>NUCLEOTIDE SEQUENCE [LARGE SCALE GENOMIC DNA]</scope>
    <source>
        <strain evidence="2">cv. 10/8</strain>
        <tissue evidence="1">Leaf</tissue>
    </source>
</reference>
<evidence type="ECO:0000313" key="2">
    <source>
        <dbReference type="Proteomes" id="UP000265520"/>
    </source>
</evidence>
<comment type="caution">
    <text evidence="1">The sequence shown here is derived from an EMBL/GenBank/DDBJ whole genome shotgun (WGS) entry which is preliminary data.</text>
</comment>
<name>A0A392PIJ5_9FABA</name>
<proteinExistence type="predicted"/>
<keyword evidence="2" id="KW-1185">Reference proteome</keyword>
<organism evidence="1 2">
    <name type="scientific">Trifolium medium</name>
    <dbReference type="NCBI Taxonomy" id="97028"/>
    <lineage>
        <taxon>Eukaryota</taxon>
        <taxon>Viridiplantae</taxon>
        <taxon>Streptophyta</taxon>
        <taxon>Embryophyta</taxon>
        <taxon>Tracheophyta</taxon>
        <taxon>Spermatophyta</taxon>
        <taxon>Magnoliopsida</taxon>
        <taxon>eudicotyledons</taxon>
        <taxon>Gunneridae</taxon>
        <taxon>Pentapetalae</taxon>
        <taxon>rosids</taxon>
        <taxon>fabids</taxon>
        <taxon>Fabales</taxon>
        <taxon>Fabaceae</taxon>
        <taxon>Papilionoideae</taxon>
        <taxon>50 kb inversion clade</taxon>
        <taxon>NPAAA clade</taxon>
        <taxon>Hologalegina</taxon>
        <taxon>IRL clade</taxon>
        <taxon>Trifolieae</taxon>
        <taxon>Trifolium</taxon>
    </lineage>
</organism>
<feature type="non-terminal residue" evidence="1">
    <location>
        <position position="81"/>
    </location>
</feature>
<dbReference type="EMBL" id="LXQA010081858">
    <property type="protein sequence ID" value="MCI11878.1"/>
    <property type="molecule type" value="Genomic_DNA"/>
</dbReference>
<dbReference type="AlphaFoldDB" id="A0A392PIJ5"/>
<accession>A0A392PIJ5</accession>
<sequence>MRSRQANDDKEALHGRQPMGYVGYGALRRSWSKGRNHFWKLRVAQDVWRGAPVQNSKLIRFNGYLRVAQDRWRGAPARELV</sequence>